<dbReference type="InterPro" id="IPR021556">
    <property type="entry name" value="DUF2950"/>
</dbReference>
<proteinExistence type="predicted"/>
<dbReference type="SUPFAM" id="SSF54427">
    <property type="entry name" value="NTF2-like"/>
    <property type="match status" value="1"/>
</dbReference>
<feature type="signal peptide" evidence="1">
    <location>
        <begin position="1"/>
        <end position="24"/>
    </location>
</feature>
<protein>
    <submittedName>
        <fullName evidence="2">DUF2950 domain-containing protein</fullName>
    </submittedName>
</protein>
<reference evidence="2 3" key="1">
    <citation type="submission" date="2017-08" db="EMBL/GenBank/DDBJ databases">
        <title>Infants hospitalized years apart are colonized by the same room-sourced microbial strains.</title>
        <authorList>
            <person name="Brooks B."/>
            <person name="Olm M.R."/>
            <person name="Firek B.A."/>
            <person name="Baker R."/>
            <person name="Thomas B.C."/>
            <person name="Morowitz M.J."/>
            <person name="Banfield J.F."/>
        </authorList>
    </citation>
    <scope>NUCLEOTIDE SEQUENCE [LARGE SCALE GENOMIC DNA]</scope>
    <source>
        <strain evidence="2">S2_005_002_R2_34</strain>
    </source>
</reference>
<dbReference type="InterPro" id="IPR032710">
    <property type="entry name" value="NTF2-like_dom_sf"/>
</dbReference>
<evidence type="ECO:0000256" key="1">
    <source>
        <dbReference type="SAM" id="SignalP"/>
    </source>
</evidence>
<comment type="caution">
    <text evidence="2">The sequence shown here is derived from an EMBL/GenBank/DDBJ whole genome shotgun (WGS) entry which is preliminary data.</text>
</comment>
<dbReference type="EMBL" id="QFPW01000001">
    <property type="protein sequence ID" value="PZQ52302.1"/>
    <property type="molecule type" value="Genomic_DNA"/>
</dbReference>
<dbReference type="AlphaFoldDB" id="A0A2W5NFL8"/>
<dbReference type="Pfam" id="PF11453">
    <property type="entry name" value="DUF2950"/>
    <property type="match status" value="1"/>
</dbReference>
<organism evidence="2 3">
    <name type="scientific">Rhodovulum sulfidophilum</name>
    <name type="common">Rhodobacter sulfidophilus</name>
    <dbReference type="NCBI Taxonomy" id="35806"/>
    <lineage>
        <taxon>Bacteria</taxon>
        <taxon>Pseudomonadati</taxon>
        <taxon>Pseudomonadota</taxon>
        <taxon>Alphaproteobacteria</taxon>
        <taxon>Rhodobacterales</taxon>
        <taxon>Paracoccaceae</taxon>
        <taxon>Rhodovulum</taxon>
    </lineage>
</organism>
<keyword evidence="1" id="KW-0732">Signal</keyword>
<evidence type="ECO:0000313" key="2">
    <source>
        <dbReference type="EMBL" id="PZQ52302.1"/>
    </source>
</evidence>
<sequence>MRAKTKDGLGAALALSLLAGPGAADPAVFATPEAAAEAVVAALEARDPEALIAVFGPENADVALTGDPVEDRETWGAFLRDYRALRRIDIDGDTATLVIGRDLWPVPAPLVRGADGWHFDAAAAREEVRLRRIGRNELDVIDLMRGYDAAQTAYRAMDPDGDGLPTFAATLISSPGARDGLYWPDAPGTPESPVGDFMARAAAEGYSIDGGADAEPDPYLGYYFHILTRQGPAAPGGAMDYMVGGHMVAGHALIAFPSDYGESGVTSFLVGERGVVYEADLGPDTLAIASAIDSFDPGAGWTPVADDD</sequence>
<name>A0A2W5NFL8_RHOSU</name>
<evidence type="ECO:0000313" key="3">
    <source>
        <dbReference type="Proteomes" id="UP000249185"/>
    </source>
</evidence>
<accession>A0A2W5NFL8</accession>
<feature type="chain" id="PRO_5015845971" evidence="1">
    <location>
        <begin position="25"/>
        <end position="308"/>
    </location>
</feature>
<gene>
    <name evidence="2" type="ORF">DI556_01180</name>
</gene>
<dbReference type="Proteomes" id="UP000249185">
    <property type="component" value="Unassembled WGS sequence"/>
</dbReference>